<keyword evidence="3" id="KW-0804">Transcription</keyword>
<reference evidence="6" key="1">
    <citation type="journal article" date="2019" name="Int. J. Syst. Evol. Microbiol.">
        <title>The Global Catalogue of Microorganisms (GCM) 10K type strain sequencing project: providing services to taxonomists for standard genome sequencing and annotation.</title>
        <authorList>
            <consortium name="The Broad Institute Genomics Platform"/>
            <consortium name="The Broad Institute Genome Sequencing Center for Infectious Disease"/>
            <person name="Wu L."/>
            <person name="Ma J."/>
        </authorList>
    </citation>
    <scope>NUCLEOTIDE SEQUENCE [LARGE SCALE GENOMIC DNA]</scope>
    <source>
        <strain evidence="6">NBRC 112416</strain>
    </source>
</reference>
<evidence type="ECO:0000256" key="1">
    <source>
        <dbReference type="ARBA" id="ARBA00023015"/>
    </source>
</evidence>
<dbReference type="PROSITE" id="PS50949">
    <property type="entry name" value="HTH_GNTR"/>
    <property type="match status" value="1"/>
</dbReference>
<dbReference type="PANTHER" id="PTHR43537:SF43">
    <property type="entry name" value="GNTR-FAMILY TRANSCRIPTIONAL REGULATOR"/>
    <property type="match status" value="1"/>
</dbReference>
<dbReference type="Gene3D" id="1.10.10.10">
    <property type="entry name" value="Winged helix-like DNA-binding domain superfamily/Winged helix DNA-binding domain"/>
    <property type="match status" value="1"/>
</dbReference>
<organism evidence="5 6">
    <name type="scientific">Devosia nitrariae</name>
    <dbReference type="NCBI Taxonomy" id="2071872"/>
    <lineage>
        <taxon>Bacteria</taxon>
        <taxon>Pseudomonadati</taxon>
        <taxon>Pseudomonadota</taxon>
        <taxon>Alphaproteobacteria</taxon>
        <taxon>Hyphomicrobiales</taxon>
        <taxon>Devosiaceae</taxon>
        <taxon>Devosia</taxon>
    </lineage>
</organism>
<dbReference type="SUPFAM" id="SSF48008">
    <property type="entry name" value="GntR ligand-binding domain-like"/>
    <property type="match status" value="1"/>
</dbReference>
<dbReference type="InterPro" id="IPR036388">
    <property type="entry name" value="WH-like_DNA-bd_sf"/>
</dbReference>
<evidence type="ECO:0000256" key="3">
    <source>
        <dbReference type="ARBA" id="ARBA00023163"/>
    </source>
</evidence>
<keyword evidence="6" id="KW-1185">Reference proteome</keyword>
<dbReference type="Pfam" id="PF07729">
    <property type="entry name" value="FCD"/>
    <property type="match status" value="1"/>
</dbReference>
<dbReference type="InterPro" id="IPR008920">
    <property type="entry name" value="TF_FadR/GntR_C"/>
</dbReference>
<keyword evidence="1" id="KW-0805">Transcription regulation</keyword>
<evidence type="ECO:0000313" key="5">
    <source>
        <dbReference type="EMBL" id="GLQ56771.1"/>
    </source>
</evidence>
<keyword evidence="2" id="KW-0238">DNA-binding</keyword>
<accession>A0ABQ5WAF2</accession>
<dbReference type="PANTHER" id="PTHR43537">
    <property type="entry name" value="TRANSCRIPTIONAL REGULATOR, GNTR FAMILY"/>
    <property type="match status" value="1"/>
</dbReference>
<dbReference type="InterPro" id="IPR011711">
    <property type="entry name" value="GntR_C"/>
</dbReference>
<dbReference type="SUPFAM" id="SSF46785">
    <property type="entry name" value="Winged helix' DNA-binding domain"/>
    <property type="match status" value="1"/>
</dbReference>
<evidence type="ECO:0000259" key="4">
    <source>
        <dbReference type="PROSITE" id="PS50949"/>
    </source>
</evidence>
<dbReference type="Pfam" id="PF00392">
    <property type="entry name" value="GntR"/>
    <property type="match status" value="1"/>
</dbReference>
<evidence type="ECO:0000313" key="6">
    <source>
        <dbReference type="Proteomes" id="UP001156691"/>
    </source>
</evidence>
<name>A0ABQ5WAF2_9HYPH</name>
<dbReference type="Proteomes" id="UP001156691">
    <property type="component" value="Unassembled WGS sequence"/>
</dbReference>
<dbReference type="PRINTS" id="PR00035">
    <property type="entry name" value="HTHGNTR"/>
</dbReference>
<dbReference type="CDD" id="cd07377">
    <property type="entry name" value="WHTH_GntR"/>
    <property type="match status" value="1"/>
</dbReference>
<comment type="caution">
    <text evidence="5">The sequence shown here is derived from an EMBL/GenBank/DDBJ whole genome shotgun (WGS) entry which is preliminary data.</text>
</comment>
<evidence type="ECO:0000256" key="2">
    <source>
        <dbReference type="ARBA" id="ARBA00023125"/>
    </source>
</evidence>
<gene>
    <name evidence="5" type="ORF">GCM10010862_40300</name>
</gene>
<protein>
    <submittedName>
        <fullName evidence="5">GntR family transcriptional regulator</fullName>
    </submittedName>
</protein>
<dbReference type="Gene3D" id="1.20.120.530">
    <property type="entry name" value="GntR ligand-binding domain-like"/>
    <property type="match status" value="1"/>
</dbReference>
<dbReference type="EMBL" id="BSNS01000022">
    <property type="protein sequence ID" value="GLQ56771.1"/>
    <property type="molecule type" value="Genomic_DNA"/>
</dbReference>
<dbReference type="InterPro" id="IPR036390">
    <property type="entry name" value="WH_DNA-bd_sf"/>
</dbReference>
<dbReference type="SMART" id="SM00345">
    <property type="entry name" value="HTH_GNTR"/>
    <property type="match status" value="1"/>
</dbReference>
<dbReference type="InterPro" id="IPR000524">
    <property type="entry name" value="Tscrpt_reg_HTH_GntR"/>
</dbReference>
<proteinExistence type="predicted"/>
<dbReference type="SMART" id="SM00895">
    <property type="entry name" value="FCD"/>
    <property type="match status" value="1"/>
</dbReference>
<sequence>MSRRGTRMTMTTLDKLTPIDQKPSASERVAERLIGLISSGNIAPGDKLPSENELSKALQVSRPVVREALRGLAMMGIVASRQGGGCYVTDLKPQRLMAPLSFALSLNDYNIESLFRARQVIDTGIAAEAARYATDEQIASLSELVDAGYKLIDDPVGFRVMDAQFHELIAVAANNDFLEKVSGSLYSLAIEQRRKASAKPGVLEVSAADHAAICAAIAGRDPEAAREAMSVHVENIRRTTLAVMDEA</sequence>
<feature type="domain" description="HTH gntR-type" evidence="4">
    <location>
        <begin position="23"/>
        <end position="91"/>
    </location>
</feature>